<evidence type="ECO:0008006" key="2">
    <source>
        <dbReference type="Google" id="ProtNLM"/>
    </source>
</evidence>
<dbReference type="Pfam" id="PF14412">
    <property type="entry name" value="AHH"/>
    <property type="match status" value="1"/>
</dbReference>
<accession>A0A0F9A2Z5</accession>
<feature type="non-terminal residue" evidence="1">
    <location>
        <position position="1"/>
    </location>
</feature>
<organism evidence="1">
    <name type="scientific">marine sediment metagenome</name>
    <dbReference type="NCBI Taxonomy" id="412755"/>
    <lineage>
        <taxon>unclassified sequences</taxon>
        <taxon>metagenomes</taxon>
        <taxon>ecological metagenomes</taxon>
    </lineage>
</organism>
<dbReference type="EMBL" id="LAZR01044761">
    <property type="protein sequence ID" value="KKL03860.1"/>
    <property type="molecule type" value="Genomic_DNA"/>
</dbReference>
<dbReference type="InterPro" id="IPR032871">
    <property type="entry name" value="AHH_dom_containing"/>
</dbReference>
<gene>
    <name evidence="1" type="ORF">LCGC14_2621910</name>
</gene>
<proteinExistence type="predicted"/>
<dbReference type="CDD" id="cd20745">
    <property type="entry name" value="FIX_RhsA_AHH_HNH-like"/>
    <property type="match status" value="1"/>
</dbReference>
<reference evidence="1" key="1">
    <citation type="journal article" date="2015" name="Nature">
        <title>Complex archaea that bridge the gap between prokaryotes and eukaryotes.</title>
        <authorList>
            <person name="Spang A."/>
            <person name="Saw J.H."/>
            <person name="Jorgensen S.L."/>
            <person name="Zaremba-Niedzwiedzka K."/>
            <person name="Martijn J."/>
            <person name="Lind A.E."/>
            <person name="van Eijk R."/>
            <person name="Schleper C."/>
            <person name="Guy L."/>
            <person name="Ettema T.J."/>
        </authorList>
    </citation>
    <scope>NUCLEOTIDE SEQUENCE</scope>
</reference>
<protein>
    <recommendedName>
        <fullName evidence="2">Pre-toxin TG domain-containing protein</fullName>
    </recommendedName>
</protein>
<sequence length="234" mass="25421">REVMEAHSIDVAAKRTTMLSAQRQAALKSLAEAVEQRKDQWKEKTTGEGLSVLDWVQGGLDVAGLTPGVGIFPDAANTVVSVFRGRWFDAGANALAMIPILGQGTKGAQLAYKGGKLARAGDKLEDAASLGRVGRAATQSHHMATFYGKWGDKFKDLFKRANLDPKTAVTNIMDLPGHSGRHTNKYHAWVYRILRTAVGNKRGKAAKDALEDALSQIKKRVEENPRLPYKDGGL</sequence>
<evidence type="ECO:0000313" key="1">
    <source>
        <dbReference type="EMBL" id="KKL03860.1"/>
    </source>
</evidence>
<dbReference type="AlphaFoldDB" id="A0A0F9A2Z5"/>
<comment type="caution">
    <text evidence="1">The sequence shown here is derived from an EMBL/GenBank/DDBJ whole genome shotgun (WGS) entry which is preliminary data.</text>
</comment>
<name>A0A0F9A2Z5_9ZZZZ</name>